<keyword evidence="2" id="KW-1185">Reference proteome</keyword>
<evidence type="ECO:0000313" key="1">
    <source>
        <dbReference type="EMBL" id="KAK9092921.1"/>
    </source>
</evidence>
<sequence length="100" mass="11205">MNWWGALSGPPFFLNEEGFDPELDRFDSIEPDRFGMGAKSPHCLSCWGRNRGKTKHRLASVSSPTKFFSSFKLTGSWDITPPSSSPSPGHLPPSRFLFFP</sequence>
<organism evidence="1 2">
    <name type="scientific">Stephania yunnanensis</name>
    <dbReference type="NCBI Taxonomy" id="152371"/>
    <lineage>
        <taxon>Eukaryota</taxon>
        <taxon>Viridiplantae</taxon>
        <taxon>Streptophyta</taxon>
        <taxon>Embryophyta</taxon>
        <taxon>Tracheophyta</taxon>
        <taxon>Spermatophyta</taxon>
        <taxon>Magnoliopsida</taxon>
        <taxon>Ranunculales</taxon>
        <taxon>Menispermaceae</taxon>
        <taxon>Menispermoideae</taxon>
        <taxon>Cissampelideae</taxon>
        <taxon>Stephania</taxon>
    </lineage>
</organism>
<comment type="caution">
    <text evidence="1">The sequence shown here is derived from an EMBL/GenBank/DDBJ whole genome shotgun (WGS) entry which is preliminary data.</text>
</comment>
<accession>A0AAP0EGB1</accession>
<name>A0AAP0EGB1_9MAGN</name>
<reference evidence="1 2" key="1">
    <citation type="submission" date="2024-01" db="EMBL/GenBank/DDBJ databases">
        <title>Genome assemblies of Stephania.</title>
        <authorList>
            <person name="Yang L."/>
        </authorList>
    </citation>
    <scope>NUCLEOTIDE SEQUENCE [LARGE SCALE GENOMIC DNA]</scope>
    <source>
        <strain evidence="1">YNDBR</strain>
        <tissue evidence="1">Leaf</tissue>
    </source>
</reference>
<protein>
    <submittedName>
        <fullName evidence="1">Uncharacterized protein</fullName>
    </submittedName>
</protein>
<dbReference type="Proteomes" id="UP001420932">
    <property type="component" value="Unassembled WGS sequence"/>
</dbReference>
<dbReference type="AlphaFoldDB" id="A0AAP0EGB1"/>
<dbReference type="EMBL" id="JBBNAF010000012">
    <property type="protein sequence ID" value="KAK9092921.1"/>
    <property type="molecule type" value="Genomic_DNA"/>
</dbReference>
<proteinExistence type="predicted"/>
<gene>
    <name evidence="1" type="ORF">Syun_027832</name>
</gene>
<evidence type="ECO:0000313" key="2">
    <source>
        <dbReference type="Proteomes" id="UP001420932"/>
    </source>
</evidence>